<proteinExistence type="predicted"/>
<reference evidence="1 2" key="1">
    <citation type="submission" date="2023-03" db="EMBL/GenBank/DDBJ databases">
        <title>Draft genome sequence of type strain Streptomyces ferralitis JCM 14344.</title>
        <authorList>
            <person name="Klaysubun C."/>
            <person name="Duangmal K."/>
        </authorList>
    </citation>
    <scope>NUCLEOTIDE SEQUENCE [LARGE SCALE GENOMIC DNA]</scope>
    <source>
        <strain evidence="1 2">JCM 14344</strain>
    </source>
</reference>
<organism evidence="1 2">
    <name type="scientific">Streptantibioticus ferralitis</name>
    <dbReference type="NCBI Taxonomy" id="236510"/>
    <lineage>
        <taxon>Bacteria</taxon>
        <taxon>Bacillati</taxon>
        <taxon>Actinomycetota</taxon>
        <taxon>Actinomycetes</taxon>
        <taxon>Kitasatosporales</taxon>
        <taxon>Streptomycetaceae</taxon>
        <taxon>Streptantibioticus</taxon>
    </lineage>
</organism>
<dbReference type="RefSeq" id="WP_275817305.1">
    <property type="nucleotide sequence ID" value="NZ_BAAANM010000007.1"/>
</dbReference>
<accession>A0ABT5Z472</accession>
<protein>
    <submittedName>
        <fullName evidence="1">Uncharacterized protein</fullName>
    </submittedName>
</protein>
<sequence length="80" mass="9051">MIAQREIENLLICEVDEHFTRCGEDQESYAGLVIEEVWQRQGSVRIEGYDKESGTAFTAIVRVQVTIADEDVETENSQGD</sequence>
<evidence type="ECO:0000313" key="2">
    <source>
        <dbReference type="Proteomes" id="UP001220022"/>
    </source>
</evidence>
<comment type="caution">
    <text evidence="1">The sequence shown here is derived from an EMBL/GenBank/DDBJ whole genome shotgun (WGS) entry which is preliminary data.</text>
</comment>
<gene>
    <name evidence="1" type="ORF">P2L57_22360</name>
</gene>
<dbReference type="Proteomes" id="UP001220022">
    <property type="component" value="Unassembled WGS sequence"/>
</dbReference>
<evidence type="ECO:0000313" key="1">
    <source>
        <dbReference type="EMBL" id="MDF2258361.1"/>
    </source>
</evidence>
<keyword evidence="2" id="KW-1185">Reference proteome</keyword>
<dbReference type="EMBL" id="JARHTQ010000015">
    <property type="protein sequence ID" value="MDF2258361.1"/>
    <property type="molecule type" value="Genomic_DNA"/>
</dbReference>
<name>A0ABT5Z472_9ACTN</name>